<keyword evidence="6" id="KW-0408">Iron</keyword>
<dbReference type="GO" id="GO:0005506">
    <property type="term" value="F:iron ion binding"/>
    <property type="evidence" value="ECO:0007669"/>
    <property type="project" value="InterPro"/>
</dbReference>
<evidence type="ECO:0000256" key="5">
    <source>
        <dbReference type="ARBA" id="ARBA00023002"/>
    </source>
</evidence>
<evidence type="ECO:0000256" key="2">
    <source>
        <dbReference type="ARBA" id="ARBA00010617"/>
    </source>
</evidence>
<comment type="caution">
    <text evidence="8">The sequence shown here is derived from an EMBL/GenBank/DDBJ whole genome shotgun (WGS) entry which is preliminary data.</text>
</comment>
<gene>
    <name evidence="8" type="ORF">Slati_0971000</name>
</gene>
<keyword evidence="7" id="KW-0503">Monooxygenase</keyword>
<reference evidence="8" key="1">
    <citation type="submission" date="2020-06" db="EMBL/GenBank/DDBJ databases">
        <authorList>
            <person name="Li T."/>
            <person name="Hu X."/>
            <person name="Zhang T."/>
            <person name="Song X."/>
            <person name="Zhang H."/>
            <person name="Dai N."/>
            <person name="Sheng W."/>
            <person name="Hou X."/>
            <person name="Wei L."/>
        </authorList>
    </citation>
    <scope>NUCLEOTIDE SEQUENCE</scope>
    <source>
        <strain evidence="8">KEN1</strain>
        <tissue evidence="8">Leaf</tissue>
    </source>
</reference>
<evidence type="ECO:0000256" key="6">
    <source>
        <dbReference type="ARBA" id="ARBA00023004"/>
    </source>
</evidence>
<organism evidence="8">
    <name type="scientific">Sesamum latifolium</name>
    <dbReference type="NCBI Taxonomy" id="2727402"/>
    <lineage>
        <taxon>Eukaryota</taxon>
        <taxon>Viridiplantae</taxon>
        <taxon>Streptophyta</taxon>
        <taxon>Embryophyta</taxon>
        <taxon>Tracheophyta</taxon>
        <taxon>Spermatophyta</taxon>
        <taxon>Magnoliopsida</taxon>
        <taxon>eudicotyledons</taxon>
        <taxon>Gunneridae</taxon>
        <taxon>Pentapetalae</taxon>
        <taxon>asterids</taxon>
        <taxon>lamiids</taxon>
        <taxon>Lamiales</taxon>
        <taxon>Pedaliaceae</taxon>
        <taxon>Sesamum</taxon>
    </lineage>
</organism>
<evidence type="ECO:0000256" key="7">
    <source>
        <dbReference type="ARBA" id="ARBA00023033"/>
    </source>
</evidence>
<reference evidence="8" key="2">
    <citation type="journal article" date="2024" name="Plant">
        <title>Genomic evolution and insights into agronomic trait innovations of Sesamum species.</title>
        <authorList>
            <person name="Miao H."/>
            <person name="Wang L."/>
            <person name="Qu L."/>
            <person name="Liu H."/>
            <person name="Sun Y."/>
            <person name="Le M."/>
            <person name="Wang Q."/>
            <person name="Wei S."/>
            <person name="Zheng Y."/>
            <person name="Lin W."/>
            <person name="Duan Y."/>
            <person name="Cao H."/>
            <person name="Xiong S."/>
            <person name="Wang X."/>
            <person name="Wei L."/>
            <person name="Li C."/>
            <person name="Ma Q."/>
            <person name="Ju M."/>
            <person name="Zhao R."/>
            <person name="Li G."/>
            <person name="Mu C."/>
            <person name="Tian Q."/>
            <person name="Mei H."/>
            <person name="Zhang T."/>
            <person name="Gao T."/>
            <person name="Zhang H."/>
        </authorList>
    </citation>
    <scope>NUCLEOTIDE SEQUENCE</scope>
    <source>
        <tissue evidence="8">Leaf</tissue>
    </source>
</reference>
<evidence type="ECO:0000313" key="8">
    <source>
        <dbReference type="EMBL" id="KAL0456318.1"/>
    </source>
</evidence>
<dbReference type="PANTHER" id="PTHR47944:SF5">
    <property type="entry name" value="CYTOCHROME P450 71A1-LIKE"/>
    <property type="match status" value="1"/>
</dbReference>
<dbReference type="GO" id="GO:0020037">
    <property type="term" value="F:heme binding"/>
    <property type="evidence" value="ECO:0007669"/>
    <property type="project" value="InterPro"/>
</dbReference>
<dbReference type="InterPro" id="IPR036396">
    <property type="entry name" value="Cyt_P450_sf"/>
</dbReference>
<dbReference type="Gene3D" id="1.10.630.10">
    <property type="entry name" value="Cytochrome P450"/>
    <property type="match status" value="1"/>
</dbReference>
<protein>
    <submittedName>
        <fullName evidence="8">Trimethyltridecatetraene synthase</fullName>
    </submittedName>
</protein>
<dbReference type="GO" id="GO:0004497">
    <property type="term" value="F:monooxygenase activity"/>
    <property type="evidence" value="ECO:0007669"/>
    <property type="project" value="UniProtKB-KW"/>
</dbReference>
<evidence type="ECO:0000256" key="3">
    <source>
        <dbReference type="ARBA" id="ARBA00022617"/>
    </source>
</evidence>
<dbReference type="InterPro" id="IPR001128">
    <property type="entry name" value="Cyt_P450"/>
</dbReference>
<keyword evidence="4" id="KW-0479">Metal-binding</keyword>
<dbReference type="GO" id="GO:0016705">
    <property type="term" value="F:oxidoreductase activity, acting on paired donors, with incorporation or reduction of molecular oxygen"/>
    <property type="evidence" value="ECO:0007669"/>
    <property type="project" value="InterPro"/>
</dbReference>
<accession>A0AAW2XR22</accession>
<name>A0AAW2XR22_9LAMI</name>
<keyword evidence="3" id="KW-0349">Heme</keyword>
<dbReference type="Pfam" id="PF00067">
    <property type="entry name" value="p450"/>
    <property type="match status" value="1"/>
</dbReference>
<sequence length="125" mass="15051">MSWSSYGPYWRQARKIFLSEMFNVKKLDSLEQIRVEERRNFLYRLRSLSGKPVVLRDHLTHYTLSTISRMVLSRIYFGESDEKKFVVKLEELKGMLDEWFFLNGVFNIGDWIPWLSFLDVQGYVK</sequence>
<evidence type="ECO:0000256" key="4">
    <source>
        <dbReference type="ARBA" id="ARBA00022723"/>
    </source>
</evidence>
<dbReference type="SUPFAM" id="SSF48264">
    <property type="entry name" value="Cytochrome P450"/>
    <property type="match status" value="1"/>
</dbReference>
<keyword evidence="5" id="KW-0560">Oxidoreductase</keyword>
<proteinExistence type="inferred from homology"/>
<evidence type="ECO:0000256" key="1">
    <source>
        <dbReference type="ARBA" id="ARBA00001971"/>
    </source>
</evidence>
<dbReference type="EMBL" id="JACGWN010000003">
    <property type="protein sequence ID" value="KAL0456318.1"/>
    <property type="molecule type" value="Genomic_DNA"/>
</dbReference>
<dbReference type="PANTHER" id="PTHR47944">
    <property type="entry name" value="CYTOCHROME P450 98A9"/>
    <property type="match status" value="1"/>
</dbReference>
<comment type="similarity">
    <text evidence="2">Belongs to the cytochrome P450 family.</text>
</comment>
<comment type="cofactor">
    <cofactor evidence="1">
        <name>heme</name>
        <dbReference type="ChEBI" id="CHEBI:30413"/>
    </cofactor>
</comment>
<dbReference type="AlphaFoldDB" id="A0AAW2XR22"/>